<reference evidence="6" key="1">
    <citation type="journal article" date="2021" name="PeerJ">
        <title>Extensive microbial diversity within the chicken gut microbiome revealed by metagenomics and culture.</title>
        <authorList>
            <person name="Gilroy R."/>
            <person name="Ravi A."/>
            <person name="Getino M."/>
            <person name="Pursley I."/>
            <person name="Horton D.L."/>
            <person name="Alikhan N.F."/>
            <person name="Baker D."/>
            <person name="Gharbi K."/>
            <person name="Hall N."/>
            <person name="Watson M."/>
            <person name="Adriaenssens E.M."/>
            <person name="Foster-Nyarko E."/>
            <person name="Jarju S."/>
            <person name="Secka A."/>
            <person name="Antonio M."/>
            <person name="Oren A."/>
            <person name="Chaudhuri R.R."/>
            <person name="La Ragione R."/>
            <person name="Hildebrand F."/>
            <person name="Pallen M.J."/>
        </authorList>
    </citation>
    <scope>NUCLEOTIDE SEQUENCE</scope>
    <source>
        <strain evidence="6">CHK180-15479</strain>
    </source>
</reference>
<feature type="compositionally biased region" description="Basic and acidic residues" evidence="4">
    <location>
        <begin position="72"/>
        <end position="81"/>
    </location>
</feature>
<evidence type="ECO:0000256" key="2">
    <source>
        <dbReference type="ARBA" id="ARBA00023125"/>
    </source>
</evidence>
<protein>
    <submittedName>
        <fullName evidence="6">DeoR/GlpR family DNA-binding transcription regulator</fullName>
    </submittedName>
</protein>
<dbReference type="Proteomes" id="UP000823910">
    <property type="component" value="Unassembled WGS sequence"/>
</dbReference>
<dbReference type="InterPro" id="IPR050313">
    <property type="entry name" value="Carb_Metab_HTH_regulators"/>
</dbReference>
<dbReference type="PANTHER" id="PTHR30363:SF44">
    <property type="entry name" value="AGA OPERON TRANSCRIPTIONAL REPRESSOR-RELATED"/>
    <property type="match status" value="1"/>
</dbReference>
<evidence type="ECO:0000313" key="7">
    <source>
        <dbReference type="Proteomes" id="UP000823910"/>
    </source>
</evidence>
<dbReference type="Pfam" id="PF08220">
    <property type="entry name" value="HTH_DeoR"/>
    <property type="match status" value="1"/>
</dbReference>
<evidence type="ECO:0000313" key="6">
    <source>
        <dbReference type="EMBL" id="HJC06543.1"/>
    </source>
</evidence>
<dbReference type="PROSITE" id="PS00894">
    <property type="entry name" value="HTH_DEOR_1"/>
    <property type="match status" value="1"/>
</dbReference>
<dbReference type="SMART" id="SM01134">
    <property type="entry name" value="DeoRC"/>
    <property type="match status" value="1"/>
</dbReference>
<dbReference type="EMBL" id="DWWT01000053">
    <property type="protein sequence ID" value="HJC06543.1"/>
    <property type="molecule type" value="Genomic_DNA"/>
</dbReference>
<gene>
    <name evidence="6" type="ORF">H9704_10390</name>
</gene>
<dbReference type="PANTHER" id="PTHR30363">
    <property type="entry name" value="HTH-TYPE TRANSCRIPTIONAL REGULATOR SRLR-RELATED"/>
    <property type="match status" value="1"/>
</dbReference>
<dbReference type="InterPro" id="IPR036390">
    <property type="entry name" value="WH_DNA-bd_sf"/>
</dbReference>
<evidence type="ECO:0000256" key="4">
    <source>
        <dbReference type="SAM" id="MobiDB-lite"/>
    </source>
</evidence>
<evidence type="ECO:0000259" key="5">
    <source>
        <dbReference type="PROSITE" id="PS51000"/>
    </source>
</evidence>
<accession>A0A9D2N058</accession>
<dbReference type="InterPro" id="IPR014036">
    <property type="entry name" value="DeoR-like_C"/>
</dbReference>
<dbReference type="SUPFAM" id="SSF46785">
    <property type="entry name" value="Winged helix' DNA-binding domain"/>
    <property type="match status" value="1"/>
</dbReference>
<dbReference type="SUPFAM" id="SSF100950">
    <property type="entry name" value="NagB/RpiA/CoA transferase-like"/>
    <property type="match status" value="1"/>
</dbReference>
<sequence>MLSEQRYKEILNVLDREGSVKTSTLCALLGTSRETIRRDLENLESRNLLKRIHGGAMGLEPSGENGASYTSFDKRRTENPEPKEWVAQEAAAYIREGQAIALDSGTTALALAKVIREKFRSLTVVTNSLAVANELSDAQGITLVMTGGIYRPDEEAFVSDIATLIFSKINVDTFFLTTCGISVERGITYPRMDEILVQNKMMEAAEQTIVITDSSKLGVNSLVRMCGIDAVSMIITDSGISFSQKKAFEDAGVKIVVSREGKENEDGFQNEYNTGAGQRAAGIG</sequence>
<feature type="region of interest" description="Disordered" evidence="4">
    <location>
        <begin position="55"/>
        <end position="81"/>
    </location>
</feature>
<keyword evidence="3" id="KW-0804">Transcription</keyword>
<evidence type="ECO:0000256" key="1">
    <source>
        <dbReference type="ARBA" id="ARBA00023015"/>
    </source>
</evidence>
<dbReference type="GO" id="GO:0003700">
    <property type="term" value="F:DNA-binding transcription factor activity"/>
    <property type="evidence" value="ECO:0007669"/>
    <property type="project" value="InterPro"/>
</dbReference>
<dbReference type="Gene3D" id="1.10.10.10">
    <property type="entry name" value="Winged helix-like DNA-binding domain superfamily/Winged helix DNA-binding domain"/>
    <property type="match status" value="1"/>
</dbReference>
<dbReference type="InterPro" id="IPR037171">
    <property type="entry name" value="NagB/RpiA_transferase-like"/>
</dbReference>
<dbReference type="SMART" id="SM00420">
    <property type="entry name" value="HTH_DEOR"/>
    <property type="match status" value="1"/>
</dbReference>
<reference evidence="6" key="2">
    <citation type="submission" date="2021-04" db="EMBL/GenBank/DDBJ databases">
        <authorList>
            <person name="Gilroy R."/>
        </authorList>
    </citation>
    <scope>NUCLEOTIDE SEQUENCE</scope>
    <source>
        <strain evidence="6">CHK180-15479</strain>
    </source>
</reference>
<dbReference type="AlphaFoldDB" id="A0A9D2N058"/>
<evidence type="ECO:0000256" key="3">
    <source>
        <dbReference type="ARBA" id="ARBA00023163"/>
    </source>
</evidence>
<keyword evidence="2 6" id="KW-0238">DNA-binding</keyword>
<dbReference type="InterPro" id="IPR001034">
    <property type="entry name" value="DeoR_HTH"/>
</dbReference>
<name>A0A9D2N058_9FIRM</name>
<dbReference type="Pfam" id="PF00455">
    <property type="entry name" value="DeoRC"/>
    <property type="match status" value="1"/>
</dbReference>
<feature type="domain" description="HTH deoR-type" evidence="5">
    <location>
        <begin position="3"/>
        <end position="58"/>
    </location>
</feature>
<dbReference type="Gene3D" id="3.40.50.1360">
    <property type="match status" value="1"/>
</dbReference>
<dbReference type="InterPro" id="IPR018356">
    <property type="entry name" value="Tscrpt_reg_HTH_DeoR_CS"/>
</dbReference>
<dbReference type="GO" id="GO:0003677">
    <property type="term" value="F:DNA binding"/>
    <property type="evidence" value="ECO:0007669"/>
    <property type="project" value="UniProtKB-KW"/>
</dbReference>
<comment type="caution">
    <text evidence="6">The sequence shown here is derived from an EMBL/GenBank/DDBJ whole genome shotgun (WGS) entry which is preliminary data.</text>
</comment>
<organism evidence="6 7">
    <name type="scientific">Candidatus Enterocloster excrementipullorum</name>
    <dbReference type="NCBI Taxonomy" id="2838559"/>
    <lineage>
        <taxon>Bacteria</taxon>
        <taxon>Bacillati</taxon>
        <taxon>Bacillota</taxon>
        <taxon>Clostridia</taxon>
        <taxon>Lachnospirales</taxon>
        <taxon>Lachnospiraceae</taxon>
        <taxon>Enterocloster</taxon>
    </lineage>
</organism>
<dbReference type="PRINTS" id="PR00037">
    <property type="entry name" value="HTHLACR"/>
</dbReference>
<keyword evidence="1" id="KW-0805">Transcription regulation</keyword>
<dbReference type="InterPro" id="IPR036388">
    <property type="entry name" value="WH-like_DNA-bd_sf"/>
</dbReference>
<dbReference type="PROSITE" id="PS51000">
    <property type="entry name" value="HTH_DEOR_2"/>
    <property type="match status" value="1"/>
</dbReference>
<proteinExistence type="predicted"/>